<dbReference type="InterPro" id="IPR012223">
    <property type="entry name" value="TEII"/>
</dbReference>
<comment type="caution">
    <text evidence="3">The sequence shown here is derived from an EMBL/GenBank/DDBJ whole genome shotgun (WGS) entry which is preliminary data.</text>
</comment>
<comment type="similarity">
    <text evidence="1">Belongs to the thioesterase family.</text>
</comment>
<dbReference type="Gene3D" id="3.40.50.1820">
    <property type="entry name" value="alpha/beta hydrolase"/>
    <property type="match status" value="1"/>
</dbReference>
<dbReference type="Proteomes" id="UP000632849">
    <property type="component" value="Unassembled WGS sequence"/>
</dbReference>
<evidence type="ECO:0000259" key="2">
    <source>
        <dbReference type="Pfam" id="PF00975"/>
    </source>
</evidence>
<dbReference type="Pfam" id="PF00975">
    <property type="entry name" value="Thioesterase"/>
    <property type="match status" value="1"/>
</dbReference>
<dbReference type="PANTHER" id="PTHR11487:SF0">
    <property type="entry name" value="S-ACYL FATTY ACID SYNTHASE THIOESTERASE, MEDIUM CHAIN"/>
    <property type="match status" value="1"/>
</dbReference>
<dbReference type="PANTHER" id="PTHR11487">
    <property type="entry name" value="THIOESTERASE"/>
    <property type="match status" value="1"/>
</dbReference>
<reference evidence="3" key="2">
    <citation type="submission" date="2020-09" db="EMBL/GenBank/DDBJ databases">
        <authorList>
            <person name="Sun Q."/>
            <person name="Ohkuma M."/>
        </authorList>
    </citation>
    <scope>NUCLEOTIDE SEQUENCE</scope>
    <source>
        <strain evidence="3">JCM 4122</strain>
    </source>
</reference>
<accession>A0A919BCJ3</accession>
<proteinExistence type="inferred from homology"/>
<dbReference type="AlphaFoldDB" id="A0A919BCJ3"/>
<sequence>MTAPAAAPPAFTAESPWVRRAARPGRPRLRLLCFPYAGMGASLYRSWPDLLPEDVEVVAVQPPGREDRARDALPSGVGPLARACALALRPYTTVPYAVYGHCAGAVLGAETARELVRRGAEPPRLLIAAGHRAPHLPARTEPLHALSDEDFLAGVRALGGLPDRLLANASFMEFLLPLLRADFALWETHRGDPGAPPLPFPVLPLRGDADTVVTAADAAAWGERTTAPPRDVVHVPGGHYFVNDMTPEAVAAVVAALETTRTLPPTDPEASS</sequence>
<keyword evidence="4" id="KW-1185">Reference proteome</keyword>
<evidence type="ECO:0000313" key="3">
    <source>
        <dbReference type="EMBL" id="GHF81342.1"/>
    </source>
</evidence>
<dbReference type="RefSeq" id="WP_211821968.1">
    <property type="nucleotide sequence ID" value="NZ_BNBE01000001.1"/>
</dbReference>
<gene>
    <name evidence="3" type="ORF">GCM10017667_06330</name>
</gene>
<dbReference type="InterPro" id="IPR001031">
    <property type="entry name" value="Thioesterase"/>
</dbReference>
<evidence type="ECO:0000313" key="4">
    <source>
        <dbReference type="Proteomes" id="UP000632849"/>
    </source>
</evidence>
<protein>
    <submittedName>
        <fullName evidence="3">Non-ribosomal peptide synthase</fullName>
    </submittedName>
</protein>
<name>A0A919BCJ3_STRFL</name>
<dbReference type="EMBL" id="BNBE01000001">
    <property type="protein sequence ID" value="GHF81342.1"/>
    <property type="molecule type" value="Genomic_DNA"/>
</dbReference>
<dbReference type="GeneID" id="95663619"/>
<dbReference type="SUPFAM" id="SSF53474">
    <property type="entry name" value="alpha/beta-Hydrolases"/>
    <property type="match status" value="1"/>
</dbReference>
<reference evidence="3" key="1">
    <citation type="journal article" date="2014" name="Int. J. Syst. Evol. Microbiol.">
        <title>Complete genome sequence of Corynebacterium casei LMG S-19264T (=DSM 44701T), isolated from a smear-ripened cheese.</title>
        <authorList>
            <consortium name="US DOE Joint Genome Institute (JGI-PGF)"/>
            <person name="Walter F."/>
            <person name="Albersmeier A."/>
            <person name="Kalinowski J."/>
            <person name="Ruckert C."/>
        </authorList>
    </citation>
    <scope>NUCLEOTIDE SEQUENCE</scope>
    <source>
        <strain evidence="3">JCM 4122</strain>
    </source>
</reference>
<feature type="domain" description="Thioesterase" evidence="2">
    <location>
        <begin position="30"/>
        <end position="251"/>
    </location>
</feature>
<evidence type="ECO:0000256" key="1">
    <source>
        <dbReference type="ARBA" id="ARBA00007169"/>
    </source>
</evidence>
<dbReference type="InterPro" id="IPR029058">
    <property type="entry name" value="AB_hydrolase_fold"/>
</dbReference>
<dbReference type="GO" id="GO:0008610">
    <property type="term" value="P:lipid biosynthetic process"/>
    <property type="evidence" value="ECO:0007669"/>
    <property type="project" value="TreeGrafter"/>
</dbReference>
<organism evidence="3 4">
    <name type="scientific">Streptomyces filamentosus</name>
    <name type="common">Streptomyces roseosporus</name>
    <dbReference type="NCBI Taxonomy" id="67294"/>
    <lineage>
        <taxon>Bacteria</taxon>
        <taxon>Bacillati</taxon>
        <taxon>Actinomycetota</taxon>
        <taxon>Actinomycetes</taxon>
        <taxon>Kitasatosporales</taxon>
        <taxon>Streptomycetaceae</taxon>
        <taxon>Streptomyces</taxon>
    </lineage>
</organism>